<dbReference type="GO" id="GO:0046856">
    <property type="term" value="P:phosphatidylinositol dephosphorylation"/>
    <property type="evidence" value="ECO:0007669"/>
    <property type="project" value="InterPro"/>
</dbReference>
<dbReference type="PANTHER" id="PTHR11200:SF300">
    <property type="entry name" value="TYPE II INOSITOL 1,4,5-TRISPHOSPHATE 5-PHOSPHATASE"/>
    <property type="match status" value="1"/>
</dbReference>
<proteinExistence type="inferred from homology"/>
<dbReference type="CDD" id="cd04380">
    <property type="entry name" value="RhoGAP_OCRL1"/>
    <property type="match status" value="1"/>
</dbReference>
<dbReference type="Pfam" id="PF21310">
    <property type="entry name" value="OCRL-like_ASH"/>
    <property type="match status" value="1"/>
</dbReference>
<dbReference type="InterPro" id="IPR048869">
    <property type="entry name" value="OCRL-1_2_ASH"/>
</dbReference>
<dbReference type="VEuPathDB" id="AmoebaDB:NAEGRDRAFT_58601"/>
<dbReference type="SUPFAM" id="SSF56219">
    <property type="entry name" value="DNase I-like"/>
    <property type="match status" value="1"/>
</dbReference>
<keyword evidence="12" id="KW-1185">Reference proteome</keyword>
<evidence type="ECO:0000259" key="10">
    <source>
        <dbReference type="PROSITE" id="PS50238"/>
    </source>
</evidence>
<keyword evidence="4" id="KW-0967">Endosome</keyword>
<dbReference type="GO" id="GO:0007165">
    <property type="term" value="P:signal transduction"/>
    <property type="evidence" value="ECO:0007669"/>
    <property type="project" value="InterPro"/>
</dbReference>
<sequence>MQQPLRTEFCKEVLRSTEQCKFIVSVVLKHNQMSTALGGGAGSSATGSDKNTSSNNKSKTNNTSEKNVPLSKSTAVFAKKELESVLLALVGNSDKPTNLAIMILEYSVETNSFRIRDFQPIKRQDFGVKIVDETHFDLFFKRQAIVYNFQSESASSQWLIVSSLLKACKLVNDATPEPNEIIVEQPVVKTPVSNTPSNRSSILRSTNEMSLTEFLVDAETNFEIIPSPSTESEWCNHYIQRMQKDKAQKVKNDECQDISIDMFKKTNRQTSLSQNGPNQSNDIAQKATINTATDTLSQEVSRKDNWIQRQLKLKEDEFTEVTPISIVVCAWNVNNKFPSADSSLAKWLHLDEFEADIYAIGMQEIDMTAASLLKEETETGQEWQNLLIKTFADEAKQNRYKLVSARQLVGIYHAIFIKESFANDINEVRNCAEGVGIMGMMGNKGGVGVRFKLFDSTFCFITAHLAPHMGAVERRNQNFHDIVKKTDFGNPSLYRPDQHDFFFWYGDLNYRINQPNLIVREKIKQQDYKFLLKYDQLMIEKNAKNAFVGFAEGEINFDPTYKFDSGTDVYDTSEKGRVPSYTDRILWREDEKSTIVHKSYKSFKEYKMSDHKPVTACFEVGVKKIVEEKYKKCYLDIIKMLDKLENDLLPEVAITGQCIDFEAVKYEEPITQTILLKNTGQVVCEYQFVPQPHEKAPCKPYMTIEPLEGYVIPGETEEIKVTISVSTQKALKLLSGEDKIDDILILHLKNGRDHFISITGTYIQSCFGSTLDKLVKQKCPVLKSESDVELSSFDKDLKIPKELWRLIDLIYHNGMKEEGLFKYSGAAREVHYIRQCLDEGSPLLNPVSNHSIAESLMTFLESLREPVVPFKFYQMCLNASTNSATCHHLISMLPDVHFNTFHYLMSFLREVLKYKKFNSLTLEEVAIIFSRVLLRSPLQEKAHHTHDESLKYYEEQKAKAQFIGHFLKEDKVWTRDEVLRSDELEEDLFDAQDDDVSSELASDSTSFSLLQNDQLKTSESNSHSNNQQSTSQPLSADEFL</sequence>
<comment type="similarity">
    <text evidence="3">Belongs to the inositol 1,4,5-trisphosphate 5-phosphatase type II family.</text>
</comment>
<dbReference type="GO" id="GO:0052745">
    <property type="term" value="F:inositol phosphate phosphatase activity"/>
    <property type="evidence" value="ECO:0007669"/>
    <property type="project" value="InterPro"/>
</dbReference>
<dbReference type="GO" id="GO:0031901">
    <property type="term" value="C:early endosome membrane"/>
    <property type="evidence" value="ECO:0007669"/>
    <property type="project" value="UniProtKB-SubCell"/>
</dbReference>
<organism evidence="12">
    <name type="scientific">Naegleria gruberi</name>
    <name type="common">Amoeba</name>
    <dbReference type="NCBI Taxonomy" id="5762"/>
    <lineage>
        <taxon>Eukaryota</taxon>
        <taxon>Discoba</taxon>
        <taxon>Heterolobosea</taxon>
        <taxon>Tetramitia</taxon>
        <taxon>Eutetramitia</taxon>
        <taxon>Vahlkampfiidae</taxon>
        <taxon>Naegleria</taxon>
    </lineage>
</organism>
<feature type="compositionally biased region" description="Low complexity" evidence="9">
    <location>
        <begin position="43"/>
        <end position="67"/>
    </location>
</feature>
<feature type="compositionally biased region" description="Low complexity" evidence="9">
    <location>
        <begin position="1018"/>
        <end position="1032"/>
    </location>
</feature>
<gene>
    <name evidence="11" type="ORF">NAEGRDRAFT_58601</name>
</gene>
<dbReference type="SUPFAM" id="SSF48350">
    <property type="entry name" value="GTPase activation domain, GAP"/>
    <property type="match status" value="1"/>
</dbReference>
<dbReference type="InParanoid" id="D2VLH1"/>
<evidence type="ECO:0000313" key="12">
    <source>
        <dbReference type="Proteomes" id="UP000006671"/>
    </source>
</evidence>
<dbReference type="GO" id="GO:0030670">
    <property type="term" value="C:phagocytic vesicle membrane"/>
    <property type="evidence" value="ECO:0007669"/>
    <property type="project" value="UniProtKB-SubCell"/>
</dbReference>
<dbReference type="PROSITE" id="PS50238">
    <property type="entry name" value="RHOGAP"/>
    <property type="match status" value="1"/>
</dbReference>
<keyword evidence="7" id="KW-0472">Membrane</keyword>
<dbReference type="SMART" id="SM00324">
    <property type="entry name" value="RhoGAP"/>
    <property type="match status" value="1"/>
</dbReference>
<dbReference type="InterPro" id="IPR000198">
    <property type="entry name" value="RhoGAP_dom"/>
</dbReference>
<evidence type="ECO:0000256" key="3">
    <source>
        <dbReference type="ARBA" id="ARBA00005910"/>
    </source>
</evidence>
<evidence type="ECO:0000256" key="8">
    <source>
        <dbReference type="ARBA" id="ARBA00023329"/>
    </source>
</evidence>
<evidence type="ECO:0000256" key="7">
    <source>
        <dbReference type="ARBA" id="ARBA00023136"/>
    </source>
</evidence>
<dbReference type="Gene3D" id="1.10.555.10">
    <property type="entry name" value="Rho GTPase activation protein"/>
    <property type="match status" value="1"/>
</dbReference>
<evidence type="ECO:0000256" key="6">
    <source>
        <dbReference type="ARBA" id="ARBA00023098"/>
    </source>
</evidence>
<dbReference type="CDD" id="cd09093">
    <property type="entry name" value="INPP5c_INPP5B"/>
    <property type="match status" value="1"/>
</dbReference>
<comment type="subcellular location">
    <subcellularLocation>
        <location evidence="2">Cytoplasmic vesicle</location>
        <location evidence="2">Phagosome membrane</location>
    </subcellularLocation>
    <subcellularLocation>
        <location evidence="1">Early endosome membrane</location>
    </subcellularLocation>
</comment>
<evidence type="ECO:0000256" key="5">
    <source>
        <dbReference type="ARBA" id="ARBA00022801"/>
    </source>
</evidence>
<dbReference type="InterPro" id="IPR008936">
    <property type="entry name" value="Rho_GTPase_activation_prot"/>
</dbReference>
<dbReference type="Gene3D" id="3.60.10.10">
    <property type="entry name" value="Endonuclease/exonuclease/phosphatase"/>
    <property type="match status" value="1"/>
</dbReference>
<dbReference type="GO" id="GO:0004439">
    <property type="term" value="F:phosphatidylinositol-4,5-bisphosphate 5-phosphatase activity"/>
    <property type="evidence" value="ECO:0007669"/>
    <property type="project" value="TreeGrafter"/>
</dbReference>
<reference evidence="11 12" key="1">
    <citation type="journal article" date="2010" name="Cell">
        <title>The genome of Naegleria gruberi illuminates early eukaryotic versatility.</title>
        <authorList>
            <person name="Fritz-Laylin L.K."/>
            <person name="Prochnik S.E."/>
            <person name="Ginger M.L."/>
            <person name="Dacks J.B."/>
            <person name="Carpenter M.L."/>
            <person name="Field M.C."/>
            <person name="Kuo A."/>
            <person name="Paredez A."/>
            <person name="Chapman J."/>
            <person name="Pham J."/>
            <person name="Shu S."/>
            <person name="Neupane R."/>
            <person name="Cipriano M."/>
            <person name="Mancuso J."/>
            <person name="Tu H."/>
            <person name="Salamov A."/>
            <person name="Lindquist E."/>
            <person name="Shapiro H."/>
            <person name="Lucas S."/>
            <person name="Grigoriev I.V."/>
            <person name="Cande W.Z."/>
            <person name="Fulton C."/>
            <person name="Rokhsar D.S."/>
            <person name="Dawson S.C."/>
        </authorList>
    </citation>
    <scope>NUCLEOTIDE SEQUENCE [LARGE SCALE GENOMIC DNA]</scope>
    <source>
        <strain evidence="11 12">NEG-M</strain>
    </source>
</reference>
<dbReference type="InterPro" id="IPR000300">
    <property type="entry name" value="IPPc"/>
</dbReference>
<dbReference type="EMBL" id="GG738880">
    <property type="protein sequence ID" value="EFC42384.1"/>
    <property type="molecule type" value="Genomic_DNA"/>
</dbReference>
<dbReference type="RefSeq" id="XP_002675128.1">
    <property type="nucleotide sequence ID" value="XM_002675082.1"/>
</dbReference>
<dbReference type="eggNOG" id="KOG0565">
    <property type="taxonomic scope" value="Eukaryota"/>
</dbReference>
<feature type="region of interest" description="Disordered" evidence="9">
    <location>
        <begin position="39"/>
        <end position="67"/>
    </location>
</feature>
<dbReference type="GeneID" id="8851947"/>
<dbReference type="InterPro" id="IPR013783">
    <property type="entry name" value="Ig-like_fold"/>
</dbReference>
<dbReference type="SMART" id="SM00128">
    <property type="entry name" value="IPPc"/>
    <property type="match status" value="1"/>
</dbReference>
<dbReference type="InterPro" id="IPR047078">
    <property type="entry name" value="RhoGAP_OCRL1"/>
</dbReference>
<evidence type="ECO:0000256" key="1">
    <source>
        <dbReference type="ARBA" id="ARBA00004146"/>
    </source>
</evidence>
<feature type="domain" description="Rho-GAP" evidence="10">
    <location>
        <begin position="788"/>
        <end position="974"/>
    </location>
</feature>
<dbReference type="KEGG" id="ngr:NAEGRDRAFT_58601"/>
<dbReference type="Pfam" id="PF00620">
    <property type="entry name" value="RhoGAP"/>
    <property type="match status" value="1"/>
</dbReference>
<evidence type="ECO:0000313" key="11">
    <source>
        <dbReference type="EMBL" id="EFC42384.1"/>
    </source>
</evidence>
<evidence type="ECO:0000256" key="2">
    <source>
        <dbReference type="ARBA" id="ARBA00004580"/>
    </source>
</evidence>
<keyword evidence="6" id="KW-0443">Lipid metabolism</keyword>
<accession>D2VLH1</accession>
<protein>
    <submittedName>
        <fullName evidence="11">Phosphatidylinositol polyphosphate 5-phosphatase</fullName>
    </submittedName>
</protein>
<dbReference type="InterPro" id="IPR036691">
    <property type="entry name" value="Endo/exonu/phosph_ase_sf"/>
</dbReference>
<dbReference type="STRING" id="5762.D2VLH1"/>
<dbReference type="Proteomes" id="UP000006671">
    <property type="component" value="Unassembled WGS sequence"/>
</dbReference>
<dbReference type="OrthoDB" id="7862313at2759"/>
<name>D2VLH1_NAEGR</name>
<dbReference type="FunFam" id="2.60.40.10:FF:000132">
    <property type="entry name" value="Inositol polyphosphate 5-phosphatase OCRL-1 isoform b"/>
    <property type="match status" value="1"/>
</dbReference>
<dbReference type="PANTHER" id="PTHR11200">
    <property type="entry name" value="INOSITOL 5-PHOSPHATASE"/>
    <property type="match status" value="1"/>
</dbReference>
<evidence type="ECO:0000256" key="4">
    <source>
        <dbReference type="ARBA" id="ARBA00022753"/>
    </source>
</evidence>
<dbReference type="InterPro" id="IPR037793">
    <property type="entry name" value="OCRL1/INPP5B_INPP5c"/>
</dbReference>
<dbReference type="Pfam" id="PF22669">
    <property type="entry name" value="Exo_endo_phos2"/>
    <property type="match status" value="1"/>
</dbReference>
<dbReference type="AlphaFoldDB" id="D2VLH1"/>
<dbReference type="InterPro" id="IPR046985">
    <property type="entry name" value="IP5"/>
</dbReference>
<keyword evidence="5" id="KW-0378">Hydrolase</keyword>
<dbReference type="OMA" id="NTFHYLM"/>
<dbReference type="FunFam" id="1.10.555.10:FF:000012">
    <property type="entry name" value="Putative inositol polyphosphate 5-phosphatase OCRL-1"/>
    <property type="match status" value="1"/>
</dbReference>
<dbReference type="Gene3D" id="2.60.40.10">
    <property type="entry name" value="Immunoglobulins"/>
    <property type="match status" value="1"/>
</dbReference>
<keyword evidence="8" id="KW-0968">Cytoplasmic vesicle</keyword>
<evidence type="ECO:0000256" key="9">
    <source>
        <dbReference type="SAM" id="MobiDB-lite"/>
    </source>
</evidence>
<feature type="region of interest" description="Disordered" evidence="9">
    <location>
        <begin position="1011"/>
        <end position="1040"/>
    </location>
</feature>